<organism evidence="2">
    <name type="scientific">Anguilla anguilla</name>
    <name type="common">European freshwater eel</name>
    <name type="synonym">Muraena anguilla</name>
    <dbReference type="NCBI Taxonomy" id="7936"/>
    <lineage>
        <taxon>Eukaryota</taxon>
        <taxon>Metazoa</taxon>
        <taxon>Chordata</taxon>
        <taxon>Craniata</taxon>
        <taxon>Vertebrata</taxon>
        <taxon>Euteleostomi</taxon>
        <taxon>Actinopterygii</taxon>
        <taxon>Neopterygii</taxon>
        <taxon>Teleostei</taxon>
        <taxon>Anguilliformes</taxon>
        <taxon>Anguillidae</taxon>
        <taxon>Anguilla</taxon>
    </lineage>
</organism>
<evidence type="ECO:0000313" key="2">
    <source>
        <dbReference type="EMBL" id="JAH30117.1"/>
    </source>
</evidence>
<dbReference type="EMBL" id="GBXM01078460">
    <property type="protein sequence ID" value="JAH30117.1"/>
    <property type="molecule type" value="Transcribed_RNA"/>
</dbReference>
<protein>
    <submittedName>
        <fullName evidence="2">Uncharacterized protein</fullName>
    </submittedName>
</protein>
<name>A0A0E9RMR3_ANGAN</name>
<sequence>MRRHSMQPIEINGLTLVFLITILICMNPHLLVKSVWLS</sequence>
<keyword evidence="1" id="KW-0812">Transmembrane</keyword>
<reference evidence="2" key="1">
    <citation type="submission" date="2014-11" db="EMBL/GenBank/DDBJ databases">
        <authorList>
            <person name="Amaro Gonzalez C."/>
        </authorList>
    </citation>
    <scope>NUCLEOTIDE SEQUENCE</scope>
</reference>
<feature type="transmembrane region" description="Helical" evidence="1">
    <location>
        <begin position="12"/>
        <end position="32"/>
    </location>
</feature>
<accession>A0A0E9RMR3</accession>
<keyword evidence="1" id="KW-1133">Transmembrane helix</keyword>
<dbReference type="AlphaFoldDB" id="A0A0E9RMR3"/>
<reference evidence="2" key="2">
    <citation type="journal article" date="2015" name="Fish Shellfish Immunol.">
        <title>Early steps in the European eel (Anguilla anguilla)-Vibrio vulnificus interaction in the gills: Role of the RtxA13 toxin.</title>
        <authorList>
            <person name="Callol A."/>
            <person name="Pajuelo D."/>
            <person name="Ebbesson L."/>
            <person name="Teles M."/>
            <person name="MacKenzie S."/>
            <person name="Amaro C."/>
        </authorList>
    </citation>
    <scope>NUCLEOTIDE SEQUENCE</scope>
</reference>
<evidence type="ECO:0000256" key="1">
    <source>
        <dbReference type="SAM" id="Phobius"/>
    </source>
</evidence>
<keyword evidence="1" id="KW-0472">Membrane</keyword>
<proteinExistence type="predicted"/>